<dbReference type="InterPro" id="IPR018485">
    <property type="entry name" value="FGGY_C"/>
</dbReference>
<dbReference type="InterPro" id="IPR043129">
    <property type="entry name" value="ATPase_NBD"/>
</dbReference>
<comment type="similarity">
    <text evidence="1">Belongs to the FGGY kinase family.</text>
</comment>
<accession>H3ZEE5</accession>
<dbReference type="InterPro" id="IPR050406">
    <property type="entry name" value="FGGY_Carb_Kinase"/>
</dbReference>
<evidence type="ECO:0000256" key="3">
    <source>
        <dbReference type="ARBA" id="ARBA00022777"/>
    </source>
</evidence>
<dbReference type="Pfam" id="PF02782">
    <property type="entry name" value="FGGY_C"/>
    <property type="match status" value="1"/>
</dbReference>
<dbReference type="GO" id="GO:0005975">
    <property type="term" value="P:carbohydrate metabolic process"/>
    <property type="evidence" value="ECO:0007669"/>
    <property type="project" value="InterPro"/>
</dbReference>
<comment type="caution">
    <text evidence="6">The sequence shown here is derived from an EMBL/GenBank/DDBJ whole genome shotgun (WGS) entry which is preliminary data.</text>
</comment>
<dbReference type="Proteomes" id="UP000012046">
    <property type="component" value="Unassembled WGS sequence"/>
</dbReference>
<keyword evidence="2" id="KW-0808">Transferase</keyword>
<dbReference type="CDD" id="cd07779">
    <property type="entry name" value="ASKHA_NBD_FGGY_YgcE-like"/>
    <property type="match status" value="1"/>
</dbReference>
<organism evidence="6 7">
    <name type="scientific">Alishewanella jeotgali KCTC 22429</name>
    <dbReference type="NCBI Taxonomy" id="1129374"/>
    <lineage>
        <taxon>Bacteria</taxon>
        <taxon>Pseudomonadati</taxon>
        <taxon>Pseudomonadota</taxon>
        <taxon>Gammaproteobacteria</taxon>
        <taxon>Alteromonadales</taxon>
        <taxon>Alteromonadaceae</taxon>
        <taxon>Alishewanella</taxon>
    </lineage>
</organism>
<dbReference type="Pfam" id="PF00370">
    <property type="entry name" value="FGGY_N"/>
    <property type="match status" value="1"/>
</dbReference>
<dbReference type="InterPro" id="IPR000577">
    <property type="entry name" value="Carb_kinase_FGGY"/>
</dbReference>
<gene>
    <name evidence="6" type="ORF">AJE_08647</name>
</gene>
<evidence type="ECO:0000256" key="2">
    <source>
        <dbReference type="ARBA" id="ARBA00022679"/>
    </source>
</evidence>
<proteinExistence type="inferred from homology"/>
<dbReference type="GO" id="GO:0016301">
    <property type="term" value="F:kinase activity"/>
    <property type="evidence" value="ECO:0007669"/>
    <property type="project" value="UniProtKB-KW"/>
</dbReference>
<dbReference type="RefSeq" id="WP_008950538.1">
    <property type="nucleotide sequence ID" value="NZ_AHTH01000022.1"/>
</dbReference>
<evidence type="ECO:0000256" key="1">
    <source>
        <dbReference type="ARBA" id="ARBA00009156"/>
    </source>
</evidence>
<keyword evidence="7" id="KW-1185">Reference proteome</keyword>
<evidence type="ECO:0000313" key="6">
    <source>
        <dbReference type="EMBL" id="EHR41076.1"/>
    </source>
</evidence>
<protein>
    <submittedName>
        <fullName evidence="6">Sugar (Pentulose and hexulose) kinase</fullName>
    </submittedName>
</protein>
<feature type="domain" description="Carbohydrate kinase FGGY N-terminal" evidence="4">
    <location>
        <begin position="7"/>
        <end position="254"/>
    </location>
</feature>
<feature type="domain" description="Carbohydrate kinase FGGY C-terminal" evidence="5">
    <location>
        <begin position="265"/>
        <end position="458"/>
    </location>
</feature>
<dbReference type="Gene3D" id="3.30.420.40">
    <property type="match status" value="2"/>
</dbReference>
<evidence type="ECO:0000313" key="7">
    <source>
        <dbReference type="Proteomes" id="UP000012046"/>
    </source>
</evidence>
<dbReference type="PANTHER" id="PTHR43095:SF5">
    <property type="entry name" value="XYLULOSE KINASE"/>
    <property type="match status" value="1"/>
</dbReference>
<reference evidence="6 7" key="1">
    <citation type="journal article" date="2012" name="J. Bacteriol.">
        <title>Genome Sequence of Extracellular-Protease-Producing Alishewanella jeotgali Isolated from Traditional Korean Fermented Seafood.</title>
        <authorList>
            <person name="Jung J."/>
            <person name="Chun J."/>
            <person name="Park W."/>
        </authorList>
    </citation>
    <scope>NUCLEOTIDE SEQUENCE [LARGE SCALE GENOMIC DNA]</scope>
    <source>
        <strain evidence="6 7">KCTC 22429</strain>
    </source>
</reference>
<evidence type="ECO:0000259" key="5">
    <source>
        <dbReference type="Pfam" id="PF02782"/>
    </source>
</evidence>
<dbReference type="SUPFAM" id="SSF53067">
    <property type="entry name" value="Actin-like ATPase domain"/>
    <property type="match status" value="2"/>
</dbReference>
<keyword evidence="3 6" id="KW-0418">Kinase</keyword>
<dbReference type="PIRSF" id="PIRSF000538">
    <property type="entry name" value="GlpK"/>
    <property type="match status" value="1"/>
</dbReference>
<dbReference type="AlphaFoldDB" id="H3ZEE5"/>
<evidence type="ECO:0000259" key="4">
    <source>
        <dbReference type="Pfam" id="PF00370"/>
    </source>
</evidence>
<dbReference type="InterPro" id="IPR018484">
    <property type="entry name" value="FGGY_N"/>
</dbReference>
<dbReference type="eggNOG" id="COG1070">
    <property type="taxonomic scope" value="Bacteria"/>
</dbReference>
<dbReference type="PANTHER" id="PTHR43095">
    <property type="entry name" value="SUGAR KINASE"/>
    <property type="match status" value="1"/>
</dbReference>
<sequence>MASNPTYVLALDFGTQSVRAIIVDDSGNIIAKGQQAMPPYHSPEPGMAELPVSAYWQALSAACADLWQRSPVAASDIAAVTLTTQRGTMICLDKDRQPLRPAMLWLDQRTATVLPRLGSWRSLFWLMGITAIVERFQRRAPSNWLAEQQPQLWQQTAHYVLLSGYLTLQLTGELVDCSAAQVGYLPFDFQQQGWASRFSWKWQALSLKPAQLAPLKPPATELGKLTGTAAQALGLPAGIPLFAAAADKACEVLGSGGLTPDTGCISYGTTATISTANRRYIEPGPWLPAYPAAQPGFYNTEVMIYRGFWLVSWFKTQFGLQEQQEAAVLGIAPEQLFDELLKAVPPGSMGLMLQPYWSPGIREPGPEAKGALIGFGDVHQRAHVYRALIEGLAYALLEGRERLERRNGVKMQRLRVSGGGAQSEQILQLTANVFNLPVERPHTSETSALGAAITAMVGLQRYADFRQAQQAMCQSPQRFLPEPAVAAQYQRLYREVYLKMYRQLKPLYQKIREITGYPQ</sequence>
<name>H3ZEE5_9ALTE</name>
<dbReference type="PATRIC" id="fig|1129374.4.peg.1724"/>
<dbReference type="STRING" id="1129374.AJE_08647"/>
<dbReference type="EMBL" id="AHTH01000022">
    <property type="protein sequence ID" value="EHR41076.1"/>
    <property type="molecule type" value="Genomic_DNA"/>
</dbReference>